<name>A0A5B7IHK5_PORTR</name>
<evidence type="ECO:0000313" key="2">
    <source>
        <dbReference type="Proteomes" id="UP000324222"/>
    </source>
</evidence>
<proteinExistence type="predicted"/>
<protein>
    <submittedName>
        <fullName evidence="1">Uncharacterized protein</fullName>
    </submittedName>
</protein>
<comment type="caution">
    <text evidence="1">The sequence shown here is derived from an EMBL/GenBank/DDBJ whole genome shotgun (WGS) entry which is preliminary data.</text>
</comment>
<dbReference type="AlphaFoldDB" id="A0A5B7IHK5"/>
<organism evidence="1 2">
    <name type="scientific">Portunus trituberculatus</name>
    <name type="common">Swimming crab</name>
    <name type="synonym">Neptunus trituberculatus</name>
    <dbReference type="NCBI Taxonomy" id="210409"/>
    <lineage>
        <taxon>Eukaryota</taxon>
        <taxon>Metazoa</taxon>
        <taxon>Ecdysozoa</taxon>
        <taxon>Arthropoda</taxon>
        <taxon>Crustacea</taxon>
        <taxon>Multicrustacea</taxon>
        <taxon>Malacostraca</taxon>
        <taxon>Eumalacostraca</taxon>
        <taxon>Eucarida</taxon>
        <taxon>Decapoda</taxon>
        <taxon>Pleocyemata</taxon>
        <taxon>Brachyura</taxon>
        <taxon>Eubrachyura</taxon>
        <taxon>Portunoidea</taxon>
        <taxon>Portunidae</taxon>
        <taxon>Portuninae</taxon>
        <taxon>Portunus</taxon>
    </lineage>
</organism>
<sequence length="62" mass="7038">MRASKQYSLQTMISQNLIGHGIAKDYRKLQKAGTVCCCKKIYTRSMNGIRSGNWSLMPRNVT</sequence>
<reference evidence="1 2" key="1">
    <citation type="submission" date="2019-05" db="EMBL/GenBank/DDBJ databases">
        <title>Another draft genome of Portunus trituberculatus and its Hox gene families provides insights of decapod evolution.</title>
        <authorList>
            <person name="Jeong J.-H."/>
            <person name="Song I."/>
            <person name="Kim S."/>
            <person name="Choi T."/>
            <person name="Kim D."/>
            <person name="Ryu S."/>
            <person name="Kim W."/>
        </authorList>
    </citation>
    <scope>NUCLEOTIDE SEQUENCE [LARGE SCALE GENOMIC DNA]</scope>
    <source>
        <tissue evidence="1">Muscle</tissue>
    </source>
</reference>
<dbReference type="EMBL" id="VSRR010055733">
    <property type="protein sequence ID" value="MPC81037.1"/>
    <property type="molecule type" value="Genomic_DNA"/>
</dbReference>
<gene>
    <name evidence="1" type="ORF">E2C01_075637</name>
</gene>
<dbReference type="Proteomes" id="UP000324222">
    <property type="component" value="Unassembled WGS sequence"/>
</dbReference>
<accession>A0A5B7IHK5</accession>
<evidence type="ECO:0000313" key="1">
    <source>
        <dbReference type="EMBL" id="MPC81037.1"/>
    </source>
</evidence>
<keyword evidence="2" id="KW-1185">Reference proteome</keyword>